<dbReference type="InterPro" id="IPR000640">
    <property type="entry name" value="EFG_V-like"/>
</dbReference>
<dbReference type="InterPro" id="IPR035647">
    <property type="entry name" value="EFG_III/V"/>
</dbReference>
<dbReference type="PRINTS" id="PR00315">
    <property type="entry name" value="ELONGATNFCT"/>
</dbReference>
<evidence type="ECO:0000313" key="13">
    <source>
        <dbReference type="Proteomes" id="UP000541558"/>
    </source>
</evidence>
<evidence type="ECO:0000256" key="5">
    <source>
        <dbReference type="ARBA" id="ARBA00022801"/>
    </source>
</evidence>
<dbReference type="PROSITE" id="PS51722">
    <property type="entry name" value="G_TR_2"/>
    <property type="match status" value="1"/>
</dbReference>
<feature type="region of interest" description="Disordered" evidence="10">
    <location>
        <begin position="756"/>
        <end position="777"/>
    </location>
</feature>
<dbReference type="Pfam" id="PF25118">
    <property type="entry name" value="EFL1"/>
    <property type="match status" value="1"/>
</dbReference>
<evidence type="ECO:0000313" key="12">
    <source>
        <dbReference type="EMBL" id="KAF5338914.1"/>
    </source>
</evidence>
<keyword evidence="6" id="KW-0342">GTP-binding</keyword>
<dbReference type="Gene3D" id="3.30.230.10">
    <property type="match status" value="1"/>
</dbReference>
<evidence type="ECO:0000256" key="3">
    <source>
        <dbReference type="ARBA" id="ARBA00022517"/>
    </source>
</evidence>
<keyword evidence="4" id="KW-0547">Nucleotide-binding</keyword>
<dbReference type="SUPFAM" id="SSF54980">
    <property type="entry name" value="EF-G C-terminal domain-like"/>
    <property type="match status" value="2"/>
</dbReference>
<evidence type="ECO:0000256" key="4">
    <source>
        <dbReference type="ARBA" id="ARBA00022741"/>
    </source>
</evidence>
<dbReference type="CDD" id="cd04096">
    <property type="entry name" value="eEF2_snRNP_like_C"/>
    <property type="match status" value="1"/>
</dbReference>
<dbReference type="AlphaFoldDB" id="A0A8H5CBX9"/>
<dbReference type="InterPro" id="IPR009000">
    <property type="entry name" value="Transl_B-barrel_sf"/>
</dbReference>
<dbReference type="PANTHER" id="PTHR42908">
    <property type="entry name" value="TRANSLATION ELONGATION FACTOR-RELATED"/>
    <property type="match status" value="1"/>
</dbReference>
<dbReference type="Gene3D" id="3.30.70.240">
    <property type="match status" value="1"/>
</dbReference>
<evidence type="ECO:0000256" key="1">
    <source>
        <dbReference type="ARBA" id="ARBA00004496"/>
    </source>
</evidence>
<feature type="compositionally biased region" description="Basic and acidic residues" evidence="10">
    <location>
        <begin position="440"/>
        <end position="461"/>
    </location>
</feature>
<dbReference type="FunFam" id="3.30.70.870:FF:000002">
    <property type="entry name" value="Translation elongation factor 2"/>
    <property type="match status" value="1"/>
</dbReference>
<comment type="catalytic activity">
    <reaction evidence="7">
        <text>GTP + H2O = GDP + phosphate + H(+)</text>
        <dbReference type="Rhea" id="RHEA:19669"/>
        <dbReference type="ChEBI" id="CHEBI:15377"/>
        <dbReference type="ChEBI" id="CHEBI:15378"/>
        <dbReference type="ChEBI" id="CHEBI:37565"/>
        <dbReference type="ChEBI" id="CHEBI:43474"/>
        <dbReference type="ChEBI" id="CHEBI:58189"/>
    </reaction>
</comment>
<sequence>MATNFTPDPANIRILTTMGHVDHGKTTLMDTLLAANNIISSRMAGKMRYLDSREDEQERGITMESSAVSLKFQVLEKGADGGRSTRTYIVNMIDTPGHVDFSTEVSTASRLCDGALVLVDVVEGVCTQTIAVLRQAWQDRLKPILVINKMDRLITELKLAPVEAYHHLARVIEDVNAVMGSFFASERMEDDFKWHEERERRLAEKKDAQAEETDAHVHEDVEFQEKDDEDIYFAPEKGNVIFASAIDGWGFRVGKFAQLYAQKLGVKEANLKRVLWGDYYLDPKTKKVISYKHLRGRTLKPLFVQFVLENIWAVYDSVVINQNPDKVEKIVKALSLKILPRELKSSDTRSLLQLIFTQWLSLSTSIIQCAIDIVPPPPAAQATRIPKILYPDLRDSTLPPKNKLEEDLYASKSGPEAYVTAYVSKMFAVAATDLPENKKKTLSAEEMRQRARDARAAREAAAESGVALPPPERLSRAPSEAPGSPSEDTDGRKPDVLLGFARLYSGSLYVGSPIYAVLPKYNPALEPTHPHNARYLLKAEVEGLYVMMGRELMAVDTVRAGNIFAIKGLEGKVWRSATLCSLGQSAANVQVEDLAAQRPCLVNFGAVRRAGAPIVRVALEPEMPADMPKLVQGLKLLSQSDPCVETFQQQTGEHVILAAGELHLERCLKDLRERFAKVEIQQSKPIVPFRETAVKAPDMAPTKTPGAPRGTIKASSALNIVQFTIKATPIPANILEYVLQNVSILKKLQQEHKARETGVETEEIEAQEEETEDHHGDVVRKPTVTKDNFWTILEEKCREAGGEWEGIADKIWAFGPQKAGGCLLIDARKPKTFVSLRKKLGKESVEAAEESERVIRDFDNHIETGFQLATFQGPLCAEPVEGLAYFVEEVDVDKEALEKEIGQNRMAQVTGSIITSVRDACRNGLLDWSPRLMLAMYTCDIQASTDVLGKVYVVVAKRRGKIVAEEMKEGTSFFNITALLPVVESFGFSDDIRKKSSGAASPQLIFSGYEMLDLDPFWVPTTEEELEDLGEKSDKVNVAKVYMDAVRERKGMFVDKKIVEFAEKQRTLKR</sequence>
<evidence type="ECO:0000256" key="6">
    <source>
        <dbReference type="ARBA" id="ARBA00023134"/>
    </source>
</evidence>
<accession>A0A8H5CBX9</accession>
<comment type="caution">
    <text evidence="12">The sequence shown here is derived from an EMBL/GenBank/DDBJ whole genome shotgun (WGS) entry which is preliminary data.</text>
</comment>
<dbReference type="Pfam" id="PF00009">
    <property type="entry name" value="GTP_EFTU"/>
    <property type="match status" value="1"/>
</dbReference>
<dbReference type="CDD" id="cd16268">
    <property type="entry name" value="EF2_II"/>
    <property type="match status" value="1"/>
</dbReference>
<keyword evidence="13" id="KW-1185">Reference proteome</keyword>
<dbReference type="FunFam" id="3.90.1430.10:FF:000002">
    <property type="entry name" value="Elongation factor like GTPase 1"/>
    <property type="match status" value="1"/>
</dbReference>
<dbReference type="InterPro" id="IPR056752">
    <property type="entry name" value="EFL1"/>
</dbReference>
<dbReference type="PANTHER" id="PTHR42908:SF3">
    <property type="entry name" value="ELONGATION FACTOR-LIKE GTPASE 1"/>
    <property type="match status" value="1"/>
</dbReference>
<dbReference type="Gene3D" id="3.30.70.870">
    <property type="entry name" value="Elongation Factor G (Translational Gtpase), domain 3"/>
    <property type="match status" value="1"/>
</dbReference>
<protein>
    <recommendedName>
        <fullName evidence="8">Ribosome assembly protein 1</fullName>
    </recommendedName>
    <alternativeName>
        <fullName evidence="9">Elongation factor-like 1</fullName>
    </alternativeName>
</protein>
<reference evidence="12 13" key="1">
    <citation type="journal article" date="2020" name="ISME J.">
        <title>Uncovering the hidden diversity of litter-decomposition mechanisms in mushroom-forming fungi.</title>
        <authorList>
            <person name="Floudas D."/>
            <person name="Bentzer J."/>
            <person name="Ahren D."/>
            <person name="Johansson T."/>
            <person name="Persson P."/>
            <person name="Tunlid A."/>
        </authorList>
    </citation>
    <scope>NUCLEOTIDE SEQUENCE [LARGE SCALE GENOMIC DNA]</scope>
    <source>
        <strain evidence="12 13">CBS 175.51</strain>
    </source>
</reference>
<dbReference type="InterPro" id="IPR005225">
    <property type="entry name" value="Small_GTP-bd"/>
</dbReference>
<dbReference type="GO" id="GO:0005525">
    <property type="term" value="F:GTP binding"/>
    <property type="evidence" value="ECO:0007669"/>
    <property type="project" value="UniProtKB-KW"/>
</dbReference>
<dbReference type="Proteomes" id="UP000541558">
    <property type="component" value="Unassembled WGS sequence"/>
</dbReference>
<dbReference type="CDD" id="cd16261">
    <property type="entry name" value="EF2_snRNP_III"/>
    <property type="match status" value="1"/>
</dbReference>
<feature type="domain" description="Tr-type G" evidence="11">
    <location>
        <begin position="10"/>
        <end position="284"/>
    </location>
</feature>
<dbReference type="Pfam" id="PF00679">
    <property type="entry name" value="EFG_C"/>
    <property type="match status" value="1"/>
</dbReference>
<dbReference type="Gene3D" id="2.40.30.10">
    <property type="entry name" value="Translation factors"/>
    <property type="match status" value="1"/>
</dbReference>
<dbReference type="CDD" id="cd01885">
    <property type="entry name" value="EF2"/>
    <property type="match status" value="1"/>
</dbReference>
<dbReference type="CDD" id="cd01681">
    <property type="entry name" value="aeEF2_snRNP_like_IV"/>
    <property type="match status" value="1"/>
</dbReference>
<dbReference type="GO" id="GO:0043022">
    <property type="term" value="F:ribosome binding"/>
    <property type="evidence" value="ECO:0007669"/>
    <property type="project" value="TreeGrafter"/>
</dbReference>
<dbReference type="GO" id="GO:0042256">
    <property type="term" value="P:cytosolic ribosome assembly"/>
    <property type="evidence" value="ECO:0007669"/>
    <property type="project" value="TreeGrafter"/>
</dbReference>
<dbReference type="Gene3D" id="3.90.1430.10">
    <property type="entry name" value="Yeast translation eEF2 (G' domain)"/>
    <property type="match status" value="1"/>
</dbReference>
<proteinExistence type="predicted"/>
<dbReference type="InterPro" id="IPR020568">
    <property type="entry name" value="Ribosomal_Su5_D2-typ_SF"/>
</dbReference>
<organism evidence="12 13">
    <name type="scientific">Ephemerocybe angulata</name>
    <dbReference type="NCBI Taxonomy" id="980116"/>
    <lineage>
        <taxon>Eukaryota</taxon>
        <taxon>Fungi</taxon>
        <taxon>Dikarya</taxon>
        <taxon>Basidiomycota</taxon>
        <taxon>Agaricomycotina</taxon>
        <taxon>Agaricomycetes</taxon>
        <taxon>Agaricomycetidae</taxon>
        <taxon>Agaricales</taxon>
        <taxon>Agaricineae</taxon>
        <taxon>Psathyrellaceae</taxon>
        <taxon>Ephemerocybe</taxon>
    </lineage>
</organism>
<dbReference type="SUPFAM" id="SSF50447">
    <property type="entry name" value="Translation proteins"/>
    <property type="match status" value="1"/>
</dbReference>
<dbReference type="FunFam" id="3.40.50.300:FF:000746">
    <property type="entry name" value="Ribosome assembly protein 1"/>
    <property type="match status" value="1"/>
</dbReference>
<evidence type="ECO:0000256" key="7">
    <source>
        <dbReference type="ARBA" id="ARBA00048548"/>
    </source>
</evidence>
<evidence type="ECO:0000256" key="10">
    <source>
        <dbReference type="SAM" id="MobiDB-lite"/>
    </source>
</evidence>
<feature type="compositionally biased region" description="Acidic residues" evidence="10">
    <location>
        <begin position="759"/>
        <end position="771"/>
    </location>
</feature>
<dbReference type="EMBL" id="JAACJK010000010">
    <property type="protein sequence ID" value="KAF5338914.1"/>
    <property type="molecule type" value="Genomic_DNA"/>
</dbReference>
<keyword evidence="5" id="KW-0378">Hydrolase</keyword>
<dbReference type="GO" id="GO:0005829">
    <property type="term" value="C:cytosol"/>
    <property type="evidence" value="ECO:0007669"/>
    <property type="project" value="TreeGrafter"/>
</dbReference>
<dbReference type="GO" id="GO:1990904">
    <property type="term" value="C:ribonucleoprotein complex"/>
    <property type="evidence" value="ECO:0007669"/>
    <property type="project" value="TreeGrafter"/>
</dbReference>
<dbReference type="OrthoDB" id="364892at2759"/>
<keyword evidence="3" id="KW-0690">Ribosome biogenesis</keyword>
<evidence type="ECO:0000256" key="9">
    <source>
        <dbReference type="ARBA" id="ARBA00081809"/>
    </source>
</evidence>
<dbReference type="SMART" id="SM00838">
    <property type="entry name" value="EFG_C"/>
    <property type="match status" value="1"/>
</dbReference>
<evidence type="ECO:0000259" key="11">
    <source>
        <dbReference type="PROSITE" id="PS51722"/>
    </source>
</evidence>
<evidence type="ECO:0000256" key="8">
    <source>
        <dbReference type="ARBA" id="ARBA00068031"/>
    </source>
</evidence>
<dbReference type="Pfam" id="PF14492">
    <property type="entry name" value="EFG_III"/>
    <property type="match status" value="1"/>
</dbReference>
<feature type="region of interest" description="Disordered" evidence="10">
    <location>
        <begin position="440"/>
        <end position="493"/>
    </location>
</feature>
<dbReference type="InterPro" id="IPR000795">
    <property type="entry name" value="T_Tr_GTP-bd_dom"/>
</dbReference>
<comment type="subcellular location">
    <subcellularLocation>
        <location evidence="1">Cytoplasm</location>
    </subcellularLocation>
</comment>
<dbReference type="NCBIfam" id="TIGR00231">
    <property type="entry name" value="small_GTP"/>
    <property type="match status" value="1"/>
</dbReference>
<name>A0A8H5CBX9_9AGAR</name>
<dbReference type="SUPFAM" id="SSF54211">
    <property type="entry name" value="Ribosomal protein S5 domain 2-like"/>
    <property type="match status" value="1"/>
</dbReference>
<dbReference type="Gene3D" id="3.40.50.300">
    <property type="entry name" value="P-loop containing nucleotide triphosphate hydrolases"/>
    <property type="match status" value="1"/>
</dbReference>
<dbReference type="InterPro" id="IPR027417">
    <property type="entry name" value="P-loop_NTPase"/>
</dbReference>
<dbReference type="InterPro" id="IPR014721">
    <property type="entry name" value="Ribsml_uS5_D2-typ_fold_subgr"/>
</dbReference>
<dbReference type="InterPro" id="IPR041095">
    <property type="entry name" value="EFG_II"/>
</dbReference>
<gene>
    <name evidence="12" type="ORF">D9611_008686</name>
</gene>
<dbReference type="GO" id="GO:0003924">
    <property type="term" value="F:GTPase activity"/>
    <property type="evidence" value="ECO:0007669"/>
    <property type="project" value="InterPro"/>
</dbReference>
<dbReference type="SUPFAM" id="SSF52540">
    <property type="entry name" value="P-loop containing nucleoside triphosphate hydrolases"/>
    <property type="match status" value="1"/>
</dbReference>
<dbReference type="FunFam" id="3.30.70.240:FF:000006">
    <property type="entry name" value="Elongation factor like GTPase 1"/>
    <property type="match status" value="1"/>
</dbReference>
<keyword evidence="2" id="KW-0963">Cytoplasm</keyword>
<evidence type="ECO:0000256" key="2">
    <source>
        <dbReference type="ARBA" id="ARBA00022490"/>
    </source>
</evidence>